<dbReference type="InterPro" id="IPR058094">
    <property type="entry name" value="Ig-like_OmpL47-like"/>
</dbReference>
<dbReference type="InterPro" id="IPR011081">
    <property type="entry name" value="Big_4"/>
</dbReference>
<dbReference type="RefSeq" id="WP_332902051.1">
    <property type="nucleotide sequence ID" value="NZ_JBAGLP010000117.1"/>
</dbReference>
<keyword evidence="1" id="KW-0812">Transmembrane</keyword>
<evidence type="ECO:0000313" key="3">
    <source>
        <dbReference type="EMBL" id="MEG3615399.1"/>
    </source>
</evidence>
<gene>
    <name evidence="3" type="ORF">V5O49_09730</name>
</gene>
<dbReference type="Proteomes" id="UP001310387">
    <property type="component" value="Unassembled WGS sequence"/>
</dbReference>
<sequence length="666" mass="69142">MSTHSDDTVLVPLGARERHVPDGSRQRRILAGATALALAVAGAGAALWTAGTGGGTAPAVAAAAEDDPANVALVGTPEASYTAPWHRLDAVHDGEVAPTGTWEQAWSTWSGERPASHWLEYSWPVPVTVDRSVMSFWTDGTGANGDNVRVPSSWSIQYWDADAEQFVDVPSPSGFGLERTTPNETTFDPVTTTRVRADLDALQGTDVDSYSAVGVTEWELWGTGGVEEPDPVDPNGPIDHEPVHVPTDVGVLPELPADLDAVYTDGRVETVEVSWEEVTAEDVAEPGSFAVAGTSPELVAPVEGTVHVRDGEPGDVVAVDYVSVVTLAGTAPVLPGTVVAEYADGTRDSSVPVTWDAVDPADHAEAGTLFFVTGDVTGTDVAAEATVFVVAPDDGEDAVAPTVTVSAEPGPATSGWFLSSPTVTVTATDDRDPSPAVEVAVDGGDWTPDDGPFVLEDDGEHTVAVRATDAAGNVGEGSRTLRVDTTAPATTATVRDLGTSVEVTLAATDAGSGVDRIQWEGPGTFWGTYTEPFTRALTDTEQVLEFAATDVAGNVEERGRVVLPALDAGDRPAVEATVQQRCLGGRGYVAVRAQHAEEVPVSLTVDTPYGSRTVEDVEPGGSVYRAFPARTGSVPAGEATVTGTATIDGEEVSATERVGYDAFDCG</sequence>
<proteinExistence type="predicted"/>
<dbReference type="Gene3D" id="2.60.40.10">
    <property type="entry name" value="Immunoglobulins"/>
    <property type="match status" value="1"/>
</dbReference>
<feature type="transmembrane region" description="Helical" evidence="1">
    <location>
        <begin position="29"/>
        <end position="48"/>
    </location>
</feature>
<keyword evidence="4" id="KW-1185">Reference proteome</keyword>
<keyword evidence="1" id="KW-1133">Transmembrane helix</keyword>
<accession>A0ABU7Z7A7</accession>
<dbReference type="NCBIfam" id="NF047446">
    <property type="entry name" value="barrel_OmpL47"/>
    <property type="match status" value="2"/>
</dbReference>
<feature type="domain" description="Bacterial Ig-like" evidence="2">
    <location>
        <begin position="322"/>
        <end position="378"/>
    </location>
</feature>
<dbReference type="EMBL" id="JBAGLP010000117">
    <property type="protein sequence ID" value="MEG3615399.1"/>
    <property type="molecule type" value="Genomic_DNA"/>
</dbReference>
<feature type="domain" description="Bacterial Ig-like" evidence="2">
    <location>
        <begin position="241"/>
        <end position="294"/>
    </location>
</feature>
<dbReference type="Pfam" id="PF07532">
    <property type="entry name" value="Big_4"/>
    <property type="match status" value="2"/>
</dbReference>
<dbReference type="InterPro" id="IPR013783">
    <property type="entry name" value="Ig-like_fold"/>
</dbReference>
<dbReference type="Gene3D" id="2.60.120.260">
    <property type="entry name" value="Galactose-binding domain-like"/>
    <property type="match status" value="1"/>
</dbReference>
<evidence type="ECO:0000256" key="1">
    <source>
        <dbReference type="SAM" id="Phobius"/>
    </source>
</evidence>
<comment type="caution">
    <text evidence="3">The sequence shown here is derived from an EMBL/GenBank/DDBJ whole genome shotgun (WGS) entry which is preliminary data.</text>
</comment>
<reference evidence="3" key="1">
    <citation type="journal article" date="2024" name="Antonie Van Leeuwenhoek">
        <title>Isoptericola haloaureus sp. nov., a dimorphic actinobacterium isolated from mangrove sediments of southeast India, implicating biosaline agricultural significance through nitrogen fixation and salt tolerance genes.</title>
        <authorList>
            <person name="Prathaban M."/>
            <person name="Prathiviraj R."/>
            <person name="Ravichandran M."/>
            <person name="Natarajan S.D."/>
            <person name="Sobanaa M."/>
            <person name="Hari Krishna Kumar S."/>
            <person name="Chandrasekar V."/>
            <person name="Selvin J."/>
        </authorList>
    </citation>
    <scope>NUCLEOTIDE SEQUENCE</scope>
    <source>
        <strain evidence="3">MP1014</strain>
    </source>
</reference>
<protein>
    <submittedName>
        <fullName evidence="3">Ig-like domain-containing protein</fullName>
    </submittedName>
</protein>
<keyword evidence="1" id="KW-0472">Membrane</keyword>
<reference evidence="3" key="2">
    <citation type="submission" date="2024-02" db="EMBL/GenBank/DDBJ databases">
        <authorList>
            <person name="Prathaban M."/>
            <person name="Mythili R."/>
            <person name="Sharmila Devi N."/>
            <person name="Sobanaa M."/>
            <person name="Prathiviraj R."/>
            <person name="Selvin J."/>
        </authorList>
    </citation>
    <scope>NUCLEOTIDE SEQUENCE</scope>
    <source>
        <strain evidence="3">MP1014</strain>
    </source>
</reference>
<evidence type="ECO:0000259" key="2">
    <source>
        <dbReference type="Pfam" id="PF07532"/>
    </source>
</evidence>
<organism evidence="3 4">
    <name type="scientific">Isoptericola haloaureus</name>
    <dbReference type="NCBI Taxonomy" id="1542902"/>
    <lineage>
        <taxon>Bacteria</taxon>
        <taxon>Bacillati</taxon>
        <taxon>Actinomycetota</taxon>
        <taxon>Actinomycetes</taxon>
        <taxon>Micrococcales</taxon>
        <taxon>Promicromonosporaceae</taxon>
        <taxon>Isoptericola</taxon>
    </lineage>
</organism>
<name>A0ABU7Z7A7_9MICO</name>
<evidence type="ECO:0000313" key="4">
    <source>
        <dbReference type="Proteomes" id="UP001310387"/>
    </source>
</evidence>